<dbReference type="Proteomes" id="UP000215767">
    <property type="component" value="Unassembled WGS sequence"/>
</dbReference>
<evidence type="ECO:0000256" key="3">
    <source>
        <dbReference type="ARBA" id="ARBA00023125"/>
    </source>
</evidence>
<comment type="similarity">
    <text evidence="1">Belongs to the LysR transcriptional regulatory family.</text>
</comment>
<evidence type="ECO:0000256" key="1">
    <source>
        <dbReference type="ARBA" id="ARBA00009437"/>
    </source>
</evidence>
<feature type="domain" description="HTH lysR-type" evidence="5">
    <location>
        <begin position="6"/>
        <end position="63"/>
    </location>
</feature>
<dbReference type="GO" id="GO:0005829">
    <property type="term" value="C:cytosol"/>
    <property type="evidence" value="ECO:0007669"/>
    <property type="project" value="TreeGrafter"/>
</dbReference>
<dbReference type="Gene3D" id="1.10.10.10">
    <property type="entry name" value="Winged helix-like DNA-binding domain superfamily/Winged helix DNA-binding domain"/>
    <property type="match status" value="1"/>
</dbReference>
<dbReference type="GO" id="GO:0003677">
    <property type="term" value="F:DNA binding"/>
    <property type="evidence" value="ECO:0007669"/>
    <property type="project" value="UniProtKB-KW"/>
</dbReference>
<sequence>MSRQYVKIHQLRAFLAVFDHRSVRAAARALNLTQPAVTQATKELETSLGVQLFERGTAGVVPTIFGEALEKRARIIHFDIERAGNELDQIRDGSKGVVSIAISTAAALDVLPPAFTHFRNSYPHVEVKLNEASIPFSLPRLMSGEVEFMVSQVLPGTLPDWDVSVLYKTSMIAAVRAGHPILAAFKDADLAAAEWLLPYDNETGPTLFKQLFAESDTRPPSQIVTCTSTAMGLRLVGNSDLIGVFVKTMVGSEFPHYGLVELPLERALAPLEVCVVSRKNAVLTPAAQNFLDCLRYYANRLQG</sequence>
<keyword evidence="4" id="KW-0804">Transcription</keyword>
<dbReference type="InterPro" id="IPR036388">
    <property type="entry name" value="WH-like_DNA-bd_sf"/>
</dbReference>
<evidence type="ECO:0000313" key="6">
    <source>
        <dbReference type="EMBL" id="OZI66528.1"/>
    </source>
</evidence>
<accession>A0A261UXA4</accession>
<dbReference type="PANTHER" id="PTHR30419:SF30">
    <property type="entry name" value="LYSR FAMILY TRANSCRIPTIONAL REGULATOR"/>
    <property type="match status" value="1"/>
</dbReference>
<keyword evidence="7" id="KW-1185">Reference proteome</keyword>
<evidence type="ECO:0000256" key="2">
    <source>
        <dbReference type="ARBA" id="ARBA00023015"/>
    </source>
</evidence>
<proteinExistence type="inferred from homology"/>
<dbReference type="SUPFAM" id="SSF53850">
    <property type="entry name" value="Periplasmic binding protein-like II"/>
    <property type="match status" value="1"/>
</dbReference>
<dbReference type="AlphaFoldDB" id="A0A261UXA4"/>
<dbReference type="InterPro" id="IPR000847">
    <property type="entry name" value="LysR_HTH_N"/>
</dbReference>
<dbReference type="Pfam" id="PF00126">
    <property type="entry name" value="HTH_1"/>
    <property type="match status" value="1"/>
</dbReference>
<dbReference type="Gene3D" id="3.40.190.290">
    <property type="match status" value="1"/>
</dbReference>
<keyword evidence="2" id="KW-0805">Transcription regulation</keyword>
<evidence type="ECO:0000256" key="4">
    <source>
        <dbReference type="ARBA" id="ARBA00023163"/>
    </source>
</evidence>
<dbReference type="SUPFAM" id="SSF46785">
    <property type="entry name" value="Winged helix' DNA-binding domain"/>
    <property type="match status" value="1"/>
</dbReference>
<organism evidence="6 7">
    <name type="scientific">Bordetella genomosp. 11</name>
    <dbReference type="NCBI Taxonomy" id="1416808"/>
    <lineage>
        <taxon>Bacteria</taxon>
        <taxon>Pseudomonadati</taxon>
        <taxon>Pseudomonadota</taxon>
        <taxon>Betaproteobacteria</taxon>
        <taxon>Burkholderiales</taxon>
        <taxon>Alcaligenaceae</taxon>
        <taxon>Bordetella</taxon>
    </lineage>
</organism>
<gene>
    <name evidence="6" type="ORF">CAL28_01970</name>
</gene>
<dbReference type="PRINTS" id="PR00039">
    <property type="entry name" value="HTHLYSR"/>
</dbReference>
<dbReference type="Pfam" id="PF03466">
    <property type="entry name" value="LysR_substrate"/>
    <property type="match status" value="1"/>
</dbReference>
<keyword evidence="3" id="KW-0238">DNA-binding</keyword>
<dbReference type="PANTHER" id="PTHR30419">
    <property type="entry name" value="HTH-TYPE TRANSCRIPTIONAL REGULATOR YBHD"/>
    <property type="match status" value="1"/>
</dbReference>
<comment type="caution">
    <text evidence="6">The sequence shown here is derived from an EMBL/GenBank/DDBJ whole genome shotgun (WGS) entry which is preliminary data.</text>
</comment>
<dbReference type="GO" id="GO:0003700">
    <property type="term" value="F:DNA-binding transcription factor activity"/>
    <property type="evidence" value="ECO:0007669"/>
    <property type="project" value="InterPro"/>
</dbReference>
<dbReference type="InterPro" id="IPR005119">
    <property type="entry name" value="LysR_subst-bd"/>
</dbReference>
<dbReference type="OrthoDB" id="9133980at2"/>
<dbReference type="FunFam" id="1.10.10.10:FF:000001">
    <property type="entry name" value="LysR family transcriptional regulator"/>
    <property type="match status" value="1"/>
</dbReference>
<protein>
    <recommendedName>
        <fullName evidence="5">HTH lysR-type domain-containing protein</fullName>
    </recommendedName>
</protein>
<dbReference type="InterPro" id="IPR036390">
    <property type="entry name" value="WH_DNA-bd_sf"/>
</dbReference>
<evidence type="ECO:0000313" key="7">
    <source>
        <dbReference type="Proteomes" id="UP000215767"/>
    </source>
</evidence>
<evidence type="ECO:0000259" key="5">
    <source>
        <dbReference type="PROSITE" id="PS50931"/>
    </source>
</evidence>
<dbReference type="PROSITE" id="PS50931">
    <property type="entry name" value="HTH_LYSR"/>
    <property type="match status" value="1"/>
</dbReference>
<dbReference type="InterPro" id="IPR050950">
    <property type="entry name" value="HTH-type_LysR_regulators"/>
</dbReference>
<name>A0A261UXA4_9BORD</name>
<dbReference type="EMBL" id="NEVS01000001">
    <property type="protein sequence ID" value="OZI66528.1"/>
    <property type="molecule type" value="Genomic_DNA"/>
</dbReference>
<reference evidence="7" key="1">
    <citation type="submission" date="2017-05" db="EMBL/GenBank/DDBJ databases">
        <title>Complete and WGS of Bordetella genogroups.</title>
        <authorList>
            <person name="Spilker T."/>
            <person name="Lipuma J."/>
        </authorList>
    </citation>
    <scope>NUCLEOTIDE SEQUENCE [LARGE SCALE GENOMIC DNA]</scope>
    <source>
        <strain evidence="7">AU8856</strain>
    </source>
</reference>